<dbReference type="STRING" id="1666911.HLUCCA11_09690"/>
<dbReference type="EMBL" id="LJZR01000011">
    <property type="protein sequence ID" value="KPQ35512.1"/>
    <property type="molecule type" value="Genomic_DNA"/>
</dbReference>
<evidence type="ECO:0000259" key="2">
    <source>
        <dbReference type="Pfam" id="PF00313"/>
    </source>
</evidence>
<feature type="compositionally biased region" description="Acidic residues" evidence="1">
    <location>
        <begin position="20"/>
        <end position="31"/>
    </location>
</feature>
<gene>
    <name evidence="3" type="ORF">HLUCCA11_09690</name>
</gene>
<proteinExistence type="predicted"/>
<comment type="caution">
    <text evidence="3">The sequence shown here is derived from an EMBL/GenBank/DDBJ whole genome shotgun (WGS) entry which is preliminary data.</text>
</comment>
<feature type="region of interest" description="Disordered" evidence="1">
    <location>
        <begin position="1"/>
        <end position="81"/>
    </location>
</feature>
<dbReference type="GO" id="GO:0003676">
    <property type="term" value="F:nucleic acid binding"/>
    <property type="evidence" value="ECO:0007669"/>
    <property type="project" value="InterPro"/>
</dbReference>
<dbReference type="AlphaFoldDB" id="A0A0P7ZQP7"/>
<feature type="domain" description="CSD" evidence="2">
    <location>
        <begin position="153"/>
        <end position="209"/>
    </location>
</feature>
<evidence type="ECO:0000256" key="1">
    <source>
        <dbReference type="SAM" id="MobiDB-lite"/>
    </source>
</evidence>
<sequence>MPLIDSIQSDNHEPLRSDAVIDESSSEDGDASEMVQPDDSYFSGWPTPPSTATSPSTTTPPSTPSLQTEEKFSEVVSDSKNTDLASSVHTLPYPWALPDPQVPTTAQTSLDESVQPSKKGNEPNDDANEEGAQAEINTEVNTKDGIVKLLFTLKQGNFHGYIAPDDGTKDILFHEKYINADVFSQLERGTRVTAAIKHVEGKAYATRVEVL</sequence>
<organism evidence="3 4">
    <name type="scientific">Phormidesmis priestleyi Ana</name>
    <dbReference type="NCBI Taxonomy" id="1666911"/>
    <lineage>
        <taxon>Bacteria</taxon>
        <taxon>Bacillati</taxon>
        <taxon>Cyanobacteriota</taxon>
        <taxon>Cyanophyceae</taxon>
        <taxon>Leptolyngbyales</taxon>
        <taxon>Leptolyngbyaceae</taxon>
        <taxon>Phormidesmis</taxon>
    </lineage>
</organism>
<evidence type="ECO:0000313" key="4">
    <source>
        <dbReference type="Proteomes" id="UP000050465"/>
    </source>
</evidence>
<protein>
    <submittedName>
        <fullName evidence="3">Cold shock protein</fullName>
    </submittedName>
</protein>
<feature type="compositionally biased region" description="Polar residues" evidence="1">
    <location>
        <begin position="102"/>
        <end position="118"/>
    </location>
</feature>
<name>A0A0P7ZQP7_9CYAN</name>
<dbReference type="Gene3D" id="2.40.50.140">
    <property type="entry name" value="Nucleic acid-binding proteins"/>
    <property type="match status" value="1"/>
</dbReference>
<feature type="compositionally biased region" description="Low complexity" evidence="1">
    <location>
        <begin position="50"/>
        <end position="60"/>
    </location>
</feature>
<dbReference type="Proteomes" id="UP000050465">
    <property type="component" value="Unassembled WGS sequence"/>
</dbReference>
<dbReference type="SUPFAM" id="SSF50249">
    <property type="entry name" value="Nucleic acid-binding proteins"/>
    <property type="match status" value="1"/>
</dbReference>
<dbReference type="Pfam" id="PF00313">
    <property type="entry name" value="CSD"/>
    <property type="match status" value="1"/>
</dbReference>
<dbReference type="InterPro" id="IPR002059">
    <property type="entry name" value="CSP_DNA-bd"/>
</dbReference>
<evidence type="ECO:0000313" key="3">
    <source>
        <dbReference type="EMBL" id="KPQ35512.1"/>
    </source>
</evidence>
<feature type="region of interest" description="Disordered" evidence="1">
    <location>
        <begin position="93"/>
        <end position="131"/>
    </location>
</feature>
<dbReference type="InterPro" id="IPR012340">
    <property type="entry name" value="NA-bd_OB-fold"/>
</dbReference>
<reference evidence="3 4" key="1">
    <citation type="submission" date="2015-09" db="EMBL/GenBank/DDBJ databases">
        <title>Identification and resolution of microdiversity through metagenomic sequencing of parallel consortia.</title>
        <authorList>
            <person name="Nelson W.C."/>
            <person name="Romine M.F."/>
            <person name="Lindemann S.R."/>
        </authorList>
    </citation>
    <scope>NUCLEOTIDE SEQUENCE [LARGE SCALE GENOMIC DNA]</scope>
    <source>
        <strain evidence="3">Ana</strain>
    </source>
</reference>
<accession>A0A0P7ZQP7</accession>